<dbReference type="AlphaFoldDB" id="A0ABD2PUT9"/>
<dbReference type="EMBL" id="JBJKFK010002484">
    <property type="protein sequence ID" value="KAL3311034.1"/>
    <property type="molecule type" value="Genomic_DNA"/>
</dbReference>
<gene>
    <name evidence="1" type="ORF">Ciccas_010392</name>
</gene>
<dbReference type="Proteomes" id="UP001626550">
    <property type="component" value="Unassembled WGS sequence"/>
</dbReference>
<evidence type="ECO:0000313" key="2">
    <source>
        <dbReference type="Proteomes" id="UP001626550"/>
    </source>
</evidence>
<name>A0ABD2PUT9_9PLAT</name>
<evidence type="ECO:0000313" key="1">
    <source>
        <dbReference type="EMBL" id="KAL3311034.1"/>
    </source>
</evidence>
<keyword evidence="2" id="KW-1185">Reference proteome</keyword>
<accession>A0ABD2PUT9</accession>
<sequence>MADICSCCGGERVEMLSRQGFTSGIHYELMTLEKETAFTGRKKYCCYRFLSSFVPKAVVNDEYDYYLEAHEIRLKKIHDCYGLALKDREMNFEINNVDLANEGLNKAYLVLDQLLEDIHFDRVFESILEVLRFIFSLMICLIYNQECLALSNSQLNREHAKCFENLKILDSQSKSLLEKLTNCKWKNADRIEWLHLVWFVNNLLQAFKNPKVFPGFFKHLIDIQFNKLAGTWNHLDDVDVVQLKHHPKLGRVEFLDPFTDHAINSHFKSYLVSVDKTLDRKHF</sequence>
<reference evidence="1 2" key="1">
    <citation type="submission" date="2024-11" db="EMBL/GenBank/DDBJ databases">
        <title>Adaptive evolution of stress response genes in parasites aligns with host niche diversity.</title>
        <authorList>
            <person name="Hahn C."/>
            <person name="Resl P."/>
        </authorList>
    </citation>
    <scope>NUCLEOTIDE SEQUENCE [LARGE SCALE GENOMIC DNA]</scope>
    <source>
        <strain evidence="1">EGGRZ-B1_66</strain>
        <tissue evidence="1">Body</tissue>
    </source>
</reference>
<organism evidence="1 2">
    <name type="scientific">Cichlidogyrus casuarinus</name>
    <dbReference type="NCBI Taxonomy" id="1844966"/>
    <lineage>
        <taxon>Eukaryota</taxon>
        <taxon>Metazoa</taxon>
        <taxon>Spiralia</taxon>
        <taxon>Lophotrochozoa</taxon>
        <taxon>Platyhelminthes</taxon>
        <taxon>Monogenea</taxon>
        <taxon>Monopisthocotylea</taxon>
        <taxon>Dactylogyridea</taxon>
        <taxon>Ancyrocephalidae</taxon>
        <taxon>Cichlidogyrus</taxon>
    </lineage>
</organism>
<protein>
    <submittedName>
        <fullName evidence="1">Uncharacterized protein</fullName>
    </submittedName>
</protein>
<proteinExistence type="predicted"/>
<comment type="caution">
    <text evidence="1">The sequence shown here is derived from an EMBL/GenBank/DDBJ whole genome shotgun (WGS) entry which is preliminary data.</text>
</comment>